<reference evidence="1" key="2">
    <citation type="submission" date="2015-06" db="UniProtKB">
        <authorList>
            <consortium name="EnsemblMetazoa"/>
        </authorList>
    </citation>
    <scope>IDENTIFICATION</scope>
</reference>
<sequence>MKNTTCFITYSTVSSETFNSVLKTANQLTNKPKKFSNTILALAMLWGGGFCFHRDRTVVEILGIILDSSERDLPSLLIKVSPLAI</sequence>
<organism evidence="1 2">
    <name type="scientific">Megaselia scalaris</name>
    <name type="common">Humpbacked fly</name>
    <name type="synonym">Phora scalaris</name>
    <dbReference type="NCBI Taxonomy" id="36166"/>
    <lineage>
        <taxon>Eukaryota</taxon>
        <taxon>Metazoa</taxon>
        <taxon>Ecdysozoa</taxon>
        <taxon>Arthropoda</taxon>
        <taxon>Hexapoda</taxon>
        <taxon>Insecta</taxon>
        <taxon>Pterygota</taxon>
        <taxon>Neoptera</taxon>
        <taxon>Endopterygota</taxon>
        <taxon>Diptera</taxon>
        <taxon>Brachycera</taxon>
        <taxon>Muscomorpha</taxon>
        <taxon>Platypezoidea</taxon>
        <taxon>Phoridae</taxon>
        <taxon>Megaseliini</taxon>
        <taxon>Megaselia</taxon>
    </lineage>
</organism>
<dbReference type="EMBL" id="CAQQ02174305">
    <property type="status" value="NOT_ANNOTATED_CDS"/>
    <property type="molecule type" value="Genomic_DNA"/>
</dbReference>
<dbReference type="EnsemblMetazoa" id="MESCA006418-RA">
    <property type="protein sequence ID" value="MESCA006418-PA"/>
    <property type="gene ID" value="MESCA006418"/>
</dbReference>
<evidence type="ECO:0000313" key="1">
    <source>
        <dbReference type="EnsemblMetazoa" id="MESCA006418-PA"/>
    </source>
</evidence>
<keyword evidence="2" id="KW-1185">Reference proteome</keyword>
<accession>T1GRX2</accession>
<protein>
    <submittedName>
        <fullName evidence="1">Uncharacterized protein</fullName>
    </submittedName>
</protein>
<proteinExistence type="predicted"/>
<dbReference type="Proteomes" id="UP000015102">
    <property type="component" value="Unassembled WGS sequence"/>
</dbReference>
<name>T1GRX2_MEGSC</name>
<evidence type="ECO:0000313" key="2">
    <source>
        <dbReference type="Proteomes" id="UP000015102"/>
    </source>
</evidence>
<dbReference type="AlphaFoldDB" id="T1GRX2"/>
<dbReference type="HOGENOM" id="CLU_2515236_0_0_1"/>
<dbReference type="EMBL" id="CAQQ02174304">
    <property type="status" value="NOT_ANNOTATED_CDS"/>
    <property type="molecule type" value="Genomic_DNA"/>
</dbReference>
<reference evidence="2" key="1">
    <citation type="submission" date="2013-02" db="EMBL/GenBank/DDBJ databases">
        <authorList>
            <person name="Hughes D."/>
        </authorList>
    </citation>
    <scope>NUCLEOTIDE SEQUENCE</scope>
    <source>
        <strain>Durham</strain>
        <strain evidence="2">NC isolate 2 -- Noor lab</strain>
    </source>
</reference>